<organism evidence="4">
    <name type="scientific">Vibrio alginolyticus</name>
    <dbReference type="NCBI Taxonomy" id="663"/>
    <lineage>
        <taxon>Bacteria</taxon>
        <taxon>Pseudomonadati</taxon>
        <taxon>Pseudomonadota</taxon>
        <taxon>Gammaproteobacteria</taxon>
        <taxon>Vibrionales</taxon>
        <taxon>Vibrionaceae</taxon>
        <taxon>Vibrio</taxon>
    </lineage>
</organism>
<keyword evidence="2" id="KW-0119">Carbohydrate metabolism</keyword>
<sequence>MNIIITGGAGFLGTLLAKSLLKENKAESITIVDIQKSRLEGIDDRVVSLVMDMTKRENIDQVITAETTHIFHLAAIVSSHAEQDFDLGVAVNLTTTQLLLERCRKVNPNIRFTFASSLAVFGGDLPETITPITALHPQSSYGTQKAIGELLVNDYARKGFVKAVSVRLPTICIRPGKPNLAASSFVSGIIREPLNAQESNCPVDPTLKLWISSPSRVVDNIQYAGLMPYEQLNNLSYRTLNLPGIQTTPAEMIQTMDTLMGKQLSNYITYEHDAGIDRIVSSWPQKIDCTKELELGFKSDSNFKDVLQQFISVNNMEIV</sequence>
<proteinExistence type="predicted"/>
<reference evidence="4" key="1">
    <citation type="submission" date="2016-10" db="EMBL/GenBank/DDBJ databases">
        <title>The High Quality Genome of Vibrio alginolyticus K01M1.</title>
        <authorList>
            <person name="Wendling C."/>
            <person name="Chibani C.M."/>
            <person name="Hertel R."/>
            <person name="Sproer C."/>
            <person name="Bunk B."/>
            <person name="Overmann J."/>
            <person name="Roth O."/>
            <person name="Liesegang H."/>
        </authorList>
    </citation>
    <scope>NUCLEOTIDE SEQUENCE</scope>
    <source>
        <strain evidence="4">K05K4</strain>
    </source>
</reference>
<dbReference type="Gene3D" id="3.40.50.720">
    <property type="entry name" value="NAD(P)-binding Rossmann-like Domain"/>
    <property type="match status" value="1"/>
</dbReference>
<dbReference type="GO" id="GO:0016491">
    <property type="term" value="F:oxidoreductase activity"/>
    <property type="evidence" value="ECO:0007669"/>
    <property type="project" value="InterPro"/>
</dbReference>
<dbReference type="PANTHER" id="PTHR43103">
    <property type="entry name" value="NUCLEOSIDE-DIPHOSPHATE-SUGAR EPIMERASE"/>
    <property type="match status" value="1"/>
</dbReference>
<dbReference type="InterPro" id="IPR050005">
    <property type="entry name" value="DenD"/>
</dbReference>
<accession>A0A1W6W0U7</accession>
<dbReference type="NCBIfam" id="NF043036">
    <property type="entry name" value="ErythonDh"/>
    <property type="match status" value="1"/>
</dbReference>
<dbReference type="CDD" id="cd05238">
    <property type="entry name" value="Gne_like_SDR_e"/>
    <property type="match status" value="1"/>
</dbReference>
<dbReference type="PANTHER" id="PTHR43103:SF3">
    <property type="entry name" value="ADP-L-GLYCERO-D-MANNO-HEPTOSE-6-EPIMERASE"/>
    <property type="match status" value="1"/>
</dbReference>
<dbReference type="InterPro" id="IPR001509">
    <property type="entry name" value="Epimerase_deHydtase"/>
</dbReference>
<keyword evidence="1" id="KW-0521">NADP</keyword>
<protein>
    <submittedName>
        <fullName evidence="4">Putative epimerase/dehydratase</fullName>
    </submittedName>
</protein>
<dbReference type="EMBL" id="CP017903">
    <property type="protein sequence ID" value="ARP20382.1"/>
    <property type="molecule type" value="Genomic_DNA"/>
</dbReference>
<dbReference type="RefSeq" id="WP_005375367.1">
    <property type="nucleotide sequence ID" value="NZ_AP023188.1"/>
</dbReference>
<dbReference type="SUPFAM" id="SSF51735">
    <property type="entry name" value="NAD(P)-binding Rossmann-fold domains"/>
    <property type="match status" value="1"/>
</dbReference>
<dbReference type="Pfam" id="PF01370">
    <property type="entry name" value="Epimerase"/>
    <property type="match status" value="1"/>
</dbReference>
<dbReference type="AlphaFoldDB" id="A0A1W6W0U7"/>
<evidence type="ECO:0000313" key="4">
    <source>
        <dbReference type="EMBL" id="ARP20382.1"/>
    </source>
</evidence>
<gene>
    <name evidence="4" type="ORF">K05K4_36550</name>
</gene>
<dbReference type="InterPro" id="IPR036291">
    <property type="entry name" value="NAD(P)-bd_dom_sf"/>
</dbReference>
<feature type="domain" description="NAD-dependent epimerase/dehydratase" evidence="3">
    <location>
        <begin position="3"/>
        <end position="196"/>
    </location>
</feature>
<dbReference type="Gene3D" id="3.90.25.10">
    <property type="entry name" value="UDP-galactose 4-epimerase, domain 1"/>
    <property type="match status" value="1"/>
</dbReference>
<evidence type="ECO:0000256" key="1">
    <source>
        <dbReference type="ARBA" id="ARBA00022857"/>
    </source>
</evidence>
<name>A0A1W6W0U7_VIBAL</name>
<evidence type="ECO:0000259" key="3">
    <source>
        <dbReference type="Pfam" id="PF01370"/>
    </source>
</evidence>
<evidence type="ECO:0000256" key="2">
    <source>
        <dbReference type="ARBA" id="ARBA00023277"/>
    </source>
</evidence>